<dbReference type="AlphaFoldDB" id="A0A6A4SWD4"/>
<accession>A0A6A4SWD4</accession>
<reference evidence="1 2" key="1">
    <citation type="submission" date="2019-06" db="EMBL/GenBank/DDBJ databases">
        <title>Draft genomes of female and male turbot (Scophthalmus maximus).</title>
        <authorList>
            <person name="Xu H."/>
            <person name="Xu X.-W."/>
            <person name="Shao C."/>
            <person name="Chen S."/>
        </authorList>
    </citation>
    <scope>NUCLEOTIDE SEQUENCE [LARGE SCALE GENOMIC DNA]</scope>
    <source>
        <strain evidence="1">Ysfricsl-2016a</strain>
        <tissue evidence="1">Blood</tissue>
    </source>
</reference>
<organism evidence="1 2">
    <name type="scientific">Scophthalmus maximus</name>
    <name type="common">Turbot</name>
    <name type="synonym">Psetta maxima</name>
    <dbReference type="NCBI Taxonomy" id="52904"/>
    <lineage>
        <taxon>Eukaryota</taxon>
        <taxon>Metazoa</taxon>
        <taxon>Chordata</taxon>
        <taxon>Craniata</taxon>
        <taxon>Vertebrata</taxon>
        <taxon>Euteleostomi</taxon>
        <taxon>Actinopterygii</taxon>
        <taxon>Neopterygii</taxon>
        <taxon>Teleostei</taxon>
        <taxon>Neoteleostei</taxon>
        <taxon>Acanthomorphata</taxon>
        <taxon>Carangaria</taxon>
        <taxon>Pleuronectiformes</taxon>
        <taxon>Pleuronectoidei</taxon>
        <taxon>Scophthalmidae</taxon>
        <taxon>Scophthalmus</taxon>
    </lineage>
</organism>
<dbReference type="EMBL" id="VEVO01000009">
    <property type="protein sequence ID" value="KAF0037009.1"/>
    <property type="molecule type" value="Genomic_DNA"/>
</dbReference>
<comment type="caution">
    <text evidence="1">The sequence shown here is derived from an EMBL/GenBank/DDBJ whole genome shotgun (WGS) entry which is preliminary data.</text>
</comment>
<gene>
    <name evidence="1" type="ORF">F2P81_009883</name>
</gene>
<proteinExistence type="predicted"/>
<evidence type="ECO:0000313" key="2">
    <source>
        <dbReference type="Proteomes" id="UP000438429"/>
    </source>
</evidence>
<protein>
    <submittedName>
        <fullName evidence="1">Uncharacterized protein</fullName>
    </submittedName>
</protein>
<sequence>MHDILLPYSARKGNRRCARSLTLHSAAHLIFVRVCRSLAGAELHGRKPVTLALARKKTRTEANKRNYAQHYYFENMWRSGEERRALKDPQHLDDNRSDHFVFPDTLIESTLCVLVVKHLHPSSFGITFRNSVYYDDEDDDDDGSANDEECGVVMFYHWDNNEN</sequence>
<evidence type="ECO:0000313" key="1">
    <source>
        <dbReference type="EMBL" id="KAF0037009.1"/>
    </source>
</evidence>
<name>A0A6A4SWD4_SCOMX</name>
<dbReference type="Proteomes" id="UP000438429">
    <property type="component" value="Unassembled WGS sequence"/>
</dbReference>